<evidence type="ECO:0000259" key="4">
    <source>
        <dbReference type="PROSITE" id="PS51077"/>
    </source>
</evidence>
<dbReference type="GO" id="GO:0003700">
    <property type="term" value="F:DNA-binding transcription factor activity"/>
    <property type="evidence" value="ECO:0007669"/>
    <property type="project" value="TreeGrafter"/>
</dbReference>
<keyword evidence="2 6" id="KW-0238">DNA-binding</keyword>
<organism evidence="6 7">
    <name type="scientific">Haloactinomyces albus</name>
    <dbReference type="NCBI Taxonomy" id="1352928"/>
    <lineage>
        <taxon>Bacteria</taxon>
        <taxon>Bacillati</taxon>
        <taxon>Actinomycetota</taxon>
        <taxon>Actinomycetes</taxon>
        <taxon>Actinopolysporales</taxon>
        <taxon>Actinopolysporaceae</taxon>
        <taxon>Haloactinomyces</taxon>
    </lineage>
</organism>
<dbReference type="AlphaFoldDB" id="A0AAE3ZIB0"/>
<accession>A0AAE3ZIB0</accession>
<dbReference type="InterPro" id="IPR036390">
    <property type="entry name" value="WH_DNA-bd_sf"/>
</dbReference>
<dbReference type="Gene3D" id="1.10.10.10">
    <property type="entry name" value="Winged helix-like DNA-binding domain superfamily/Winged helix DNA-binding domain"/>
    <property type="match status" value="1"/>
</dbReference>
<dbReference type="Gene3D" id="3.30.450.40">
    <property type="match status" value="1"/>
</dbReference>
<dbReference type="SMART" id="SM00346">
    <property type="entry name" value="HTH_ICLR"/>
    <property type="match status" value="1"/>
</dbReference>
<proteinExistence type="predicted"/>
<dbReference type="SUPFAM" id="SSF46785">
    <property type="entry name" value="Winged helix' DNA-binding domain"/>
    <property type="match status" value="1"/>
</dbReference>
<dbReference type="PANTHER" id="PTHR30136:SF2">
    <property type="entry name" value="TRANSCRIPTIONAL REGULATOR ICLR"/>
    <property type="match status" value="1"/>
</dbReference>
<keyword evidence="7" id="KW-1185">Reference proteome</keyword>
<dbReference type="PROSITE" id="PS51078">
    <property type="entry name" value="ICLR_ED"/>
    <property type="match status" value="1"/>
</dbReference>
<keyword evidence="1" id="KW-0805">Transcription regulation</keyword>
<evidence type="ECO:0000313" key="7">
    <source>
        <dbReference type="Proteomes" id="UP001180845"/>
    </source>
</evidence>
<dbReference type="PANTHER" id="PTHR30136">
    <property type="entry name" value="HELIX-TURN-HELIX TRANSCRIPTIONAL REGULATOR, ICLR FAMILY"/>
    <property type="match status" value="1"/>
</dbReference>
<feature type="domain" description="HTH iclR-type" evidence="4">
    <location>
        <begin position="18"/>
        <end position="80"/>
    </location>
</feature>
<name>A0AAE3ZIB0_9ACTN</name>
<dbReference type="PROSITE" id="PS51077">
    <property type="entry name" value="HTH_ICLR"/>
    <property type="match status" value="1"/>
</dbReference>
<dbReference type="EMBL" id="JAVDXW010000001">
    <property type="protein sequence ID" value="MDR7304129.1"/>
    <property type="molecule type" value="Genomic_DNA"/>
</dbReference>
<feature type="domain" description="IclR-ED" evidence="5">
    <location>
        <begin position="81"/>
        <end position="265"/>
    </location>
</feature>
<dbReference type="InterPro" id="IPR050707">
    <property type="entry name" value="HTH_MetabolicPath_Reg"/>
</dbReference>
<dbReference type="InterPro" id="IPR014757">
    <property type="entry name" value="Tscrpt_reg_IclR_C"/>
</dbReference>
<dbReference type="Pfam" id="PF01614">
    <property type="entry name" value="IclR_C"/>
    <property type="match status" value="1"/>
</dbReference>
<evidence type="ECO:0000256" key="2">
    <source>
        <dbReference type="ARBA" id="ARBA00023125"/>
    </source>
</evidence>
<dbReference type="InterPro" id="IPR005471">
    <property type="entry name" value="Tscrpt_reg_IclR_N"/>
</dbReference>
<dbReference type="GO" id="GO:0045892">
    <property type="term" value="P:negative regulation of DNA-templated transcription"/>
    <property type="evidence" value="ECO:0007669"/>
    <property type="project" value="TreeGrafter"/>
</dbReference>
<dbReference type="GO" id="GO:0003677">
    <property type="term" value="F:DNA binding"/>
    <property type="evidence" value="ECO:0007669"/>
    <property type="project" value="UniProtKB-KW"/>
</dbReference>
<dbReference type="InterPro" id="IPR036388">
    <property type="entry name" value="WH-like_DNA-bd_sf"/>
</dbReference>
<protein>
    <submittedName>
        <fullName evidence="6">DNA-binding IclR family transcriptional regulator</fullName>
    </submittedName>
</protein>
<evidence type="ECO:0000313" key="6">
    <source>
        <dbReference type="EMBL" id="MDR7304129.1"/>
    </source>
</evidence>
<dbReference type="Pfam" id="PF09339">
    <property type="entry name" value="HTH_IclR"/>
    <property type="match status" value="1"/>
</dbReference>
<dbReference type="Proteomes" id="UP001180845">
    <property type="component" value="Unassembled WGS sequence"/>
</dbReference>
<evidence type="ECO:0000259" key="5">
    <source>
        <dbReference type="PROSITE" id="PS51078"/>
    </source>
</evidence>
<keyword evidence="3" id="KW-0804">Transcription</keyword>
<evidence type="ECO:0000256" key="1">
    <source>
        <dbReference type="ARBA" id="ARBA00023015"/>
    </source>
</evidence>
<reference evidence="6" key="1">
    <citation type="submission" date="2023-07" db="EMBL/GenBank/DDBJ databases">
        <title>Sequencing the genomes of 1000 actinobacteria strains.</title>
        <authorList>
            <person name="Klenk H.-P."/>
        </authorList>
    </citation>
    <scope>NUCLEOTIDE SEQUENCE</scope>
    <source>
        <strain evidence="6">DSM 45977</strain>
    </source>
</reference>
<dbReference type="SUPFAM" id="SSF55781">
    <property type="entry name" value="GAF domain-like"/>
    <property type="match status" value="1"/>
</dbReference>
<evidence type="ECO:0000256" key="3">
    <source>
        <dbReference type="ARBA" id="ARBA00023163"/>
    </source>
</evidence>
<dbReference type="InterPro" id="IPR029016">
    <property type="entry name" value="GAF-like_dom_sf"/>
</dbReference>
<gene>
    <name evidence="6" type="ORF">JOF55_004310</name>
</gene>
<sequence>MDASTGRDDEENPVARAVPALERAFDILELFLDEPEMSTPEITAKLGLPRTTVHELVGTLLARGYLAPAGRDGNRFRLGVRGFQLGSAYADRLDVAHEGQLVAGEIAEQCHETVHIGVLEGTDVLYIAKVDSSHPVRMVSAIGRRLPAHCTAVGKALLAALPRTRFKELYADTTFTKMTENSPGNRTVLRKELDRITANGGLAREYCESNDAVACVAAPVYDRSGSVTAAMSIAVPTVRWSDDAEMRLGELVREGAARLSERLGHRAG</sequence>
<comment type="caution">
    <text evidence="6">The sequence shown here is derived from an EMBL/GenBank/DDBJ whole genome shotgun (WGS) entry which is preliminary data.</text>
</comment>